<dbReference type="PANTHER" id="PTHR21678">
    <property type="entry name" value="GROWTH INHIBITION AND DIFFERENTIATION RELATED PROTEIN 88"/>
    <property type="match status" value="1"/>
</dbReference>
<gene>
    <name evidence="2" type="ORF">PPAR00522_LOCUS2480</name>
</gene>
<dbReference type="InterPro" id="IPR039884">
    <property type="entry name" value="R3HC1/R3HCL"/>
</dbReference>
<evidence type="ECO:0000256" key="1">
    <source>
        <dbReference type="SAM" id="MobiDB-lite"/>
    </source>
</evidence>
<accession>A0A7S0ULK7</accession>
<organism evidence="2">
    <name type="scientific">Polytomella parva</name>
    <dbReference type="NCBI Taxonomy" id="51329"/>
    <lineage>
        <taxon>Eukaryota</taxon>
        <taxon>Viridiplantae</taxon>
        <taxon>Chlorophyta</taxon>
        <taxon>core chlorophytes</taxon>
        <taxon>Chlorophyceae</taxon>
        <taxon>CS clade</taxon>
        <taxon>Chlamydomonadales</taxon>
        <taxon>Chlamydomonadaceae</taxon>
        <taxon>Polytomella</taxon>
    </lineage>
</organism>
<sequence length="234" mass="26783">MHRNNRMGDSQSDSDVDDWEDKDDWEIDVANKAKELTKVNCSLIQNNTISISKDLNNKNQINLVDEGAYNNEPVNSLSRRIAKKYKEGDYVYIVEVYDLTPDIKTGDIECCIDAICGDVKLKPVLKWVDDRHALVICDSHHTATKILTQGREVFNLRPFWEASDGSRSLSPNELEPPKPRPKTTTVVAKRILGHHLGRRDLRDKAAEEDLAMRRRQAREQKEASQKANDALWED</sequence>
<protein>
    <submittedName>
        <fullName evidence="2">Uncharacterized protein</fullName>
    </submittedName>
</protein>
<dbReference type="PANTHER" id="PTHR21678:SF0">
    <property type="entry name" value="C3H1-TYPE DOMAIN-CONTAINING PROTEIN"/>
    <property type="match status" value="1"/>
</dbReference>
<feature type="compositionally biased region" description="Basic and acidic residues" evidence="1">
    <location>
        <begin position="198"/>
        <end position="224"/>
    </location>
</feature>
<name>A0A7S0ULK7_9CHLO</name>
<dbReference type="AlphaFoldDB" id="A0A7S0ULK7"/>
<dbReference type="EMBL" id="HBFM01004346">
    <property type="protein sequence ID" value="CAD8766090.1"/>
    <property type="molecule type" value="Transcribed_RNA"/>
</dbReference>
<reference evidence="2" key="1">
    <citation type="submission" date="2021-01" db="EMBL/GenBank/DDBJ databases">
        <authorList>
            <person name="Corre E."/>
            <person name="Pelletier E."/>
            <person name="Niang G."/>
            <person name="Scheremetjew M."/>
            <person name="Finn R."/>
            <person name="Kale V."/>
            <person name="Holt S."/>
            <person name="Cochrane G."/>
            <person name="Meng A."/>
            <person name="Brown T."/>
            <person name="Cohen L."/>
        </authorList>
    </citation>
    <scope>NUCLEOTIDE SEQUENCE</scope>
    <source>
        <strain evidence="2">SAG 63-3</strain>
    </source>
</reference>
<feature type="region of interest" description="Disordered" evidence="1">
    <location>
        <begin position="163"/>
        <end position="234"/>
    </location>
</feature>
<proteinExistence type="predicted"/>
<evidence type="ECO:0000313" key="2">
    <source>
        <dbReference type="EMBL" id="CAD8766090.1"/>
    </source>
</evidence>